<feature type="region of interest" description="Disordered" evidence="4">
    <location>
        <begin position="1"/>
        <end position="29"/>
    </location>
</feature>
<reference evidence="5" key="1">
    <citation type="submission" date="2018-11" db="EMBL/GenBank/DDBJ databases">
        <authorList>
            <consortium name="Pathogen Informatics"/>
        </authorList>
    </citation>
    <scope>NUCLEOTIDE SEQUENCE</scope>
</reference>
<proteinExistence type="predicted"/>
<accession>A0A448WU01</accession>
<evidence type="ECO:0000313" key="5">
    <source>
        <dbReference type="EMBL" id="VEL20250.1"/>
    </source>
</evidence>
<feature type="repeat" description="ANK" evidence="3">
    <location>
        <begin position="195"/>
        <end position="216"/>
    </location>
</feature>
<dbReference type="EMBL" id="CAAALY010045486">
    <property type="protein sequence ID" value="VEL20250.1"/>
    <property type="molecule type" value="Genomic_DNA"/>
</dbReference>
<organism evidence="5 6">
    <name type="scientific">Protopolystoma xenopodis</name>
    <dbReference type="NCBI Taxonomy" id="117903"/>
    <lineage>
        <taxon>Eukaryota</taxon>
        <taxon>Metazoa</taxon>
        <taxon>Spiralia</taxon>
        <taxon>Lophotrochozoa</taxon>
        <taxon>Platyhelminthes</taxon>
        <taxon>Monogenea</taxon>
        <taxon>Polyopisthocotylea</taxon>
        <taxon>Polystomatidea</taxon>
        <taxon>Polystomatidae</taxon>
        <taxon>Protopolystoma</taxon>
    </lineage>
</organism>
<gene>
    <name evidence="5" type="ORF">PXEA_LOCUS13690</name>
</gene>
<feature type="repeat" description="ANK" evidence="3">
    <location>
        <begin position="369"/>
        <end position="401"/>
    </location>
</feature>
<dbReference type="Pfam" id="PF13606">
    <property type="entry name" value="Ank_3"/>
    <property type="match status" value="1"/>
</dbReference>
<dbReference type="PANTHER" id="PTHR24193">
    <property type="entry name" value="ANKYRIN REPEAT PROTEIN"/>
    <property type="match status" value="1"/>
</dbReference>
<dbReference type="InterPro" id="IPR050663">
    <property type="entry name" value="Ankyrin-SOCS_Box"/>
</dbReference>
<feature type="region of interest" description="Disordered" evidence="4">
    <location>
        <begin position="88"/>
        <end position="116"/>
    </location>
</feature>
<dbReference type="PANTHER" id="PTHR24193:SF121">
    <property type="entry name" value="ADA2A-CONTAINING COMPLEX COMPONENT 3, ISOFORM D"/>
    <property type="match status" value="1"/>
</dbReference>
<feature type="compositionally biased region" description="Low complexity" evidence="4">
    <location>
        <begin position="15"/>
        <end position="27"/>
    </location>
</feature>
<dbReference type="PRINTS" id="PR01415">
    <property type="entry name" value="ANKYRIN"/>
</dbReference>
<dbReference type="SUPFAM" id="SSF48403">
    <property type="entry name" value="Ankyrin repeat"/>
    <property type="match status" value="2"/>
</dbReference>
<dbReference type="InterPro" id="IPR036770">
    <property type="entry name" value="Ankyrin_rpt-contain_sf"/>
</dbReference>
<name>A0A448WU01_9PLAT</name>
<dbReference type="SMART" id="SM00248">
    <property type="entry name" value="ANK"/>
    <property type="match status" value="7"/>
</dbReference>
<comment type="caution">
    <text evidence="5">The sequence shown here is derived from an EMBL/GenBank/DDBJ whole genome shotgun (WGS) entry which is preliminary data.</text>
</comment>
<dbReference type="PROSITE" id="PS50088">
    <property type="entry name" value="ANK_REPEAT"/>
    <property type="match status" value="4"/>
</dbReference>
<dbReference type="Pfam" id="PF12796">
    <property type="entry name" value="Ank_2"/>
    <property type="match status" value="1"/>
</dbReference>
<dbReference type="GO" id="GO:0045944">
    <property type="term" value="P:positive regulation of transcription by RNA polymerase II"/>
    <property type="evidence" value="ECO:0007669"/>
    <property type="project" value="TreeGrafter"/>
</dbReference>
<evidence type="ECO:0000256" key="3">
    <source>
        <dbReference type="PROSITE-ProRule" id="PRU00023"/>
    </source>
</evidence>
<feature type="repeat" description="ANK" evidence="3">
    <location>
        <begin position="141"/>
        <end position="173"/>
    </location>
</feature>
<dbReference type="GO" id="GO:0005634">
    <property type="term" value="C:nucleus"/>
    <property type="evidence" value="ECO:0007669"/>
    <property type="project" value="TreeGrafter"/>
</dbReference>
<dbReference type="InterPro" id="IPR002110">
    <property type="entry name" value="Ankyrin_rpt"/>
</dbReference>
<dbReference type="Proteomes" id="UP000784294">
    <property type="component" value="Unassembled WGS sequence"/>
</dbReference>
<feature type="region of interest" description="Disordered" evidence="4">
    <location>
        <begin position="245"/>
        <end position="270"/>
    </location>
</feature>
<dbReference type="Gene3D" id="1.25.40.20">
    <property type="entry name" value="Ankyrin repeat-containing domain"/>
    <property type="match status" value="3"/>
</dbReference>
<dbReference type="PROSITE" id="PS50297">
    <property type="entry name" value="ANK_REP_REGION"/>
    <property type="match status" value="4"/>
</dbReference>
<dbReference type="GO" id="GO:0000976">
    <property type="term" value="F:transcription cis-regulatory region binding"/>
    <property type="evidence" value="ECO:0007669"/>
    <property type="project" value="TreeGrafter"/>
</dbReference>
<keyword evidence="2 3" id="KW-0040">ANK repeat</keyword>
<feature type="repeat" description="ANK" evidence="3">
    <location>
        <begin position="295"/>
        <end position="327"/>
    </location>
</feature>
<keyword evidence="1" id="KW-0677">Repeat</keyword>
<feature type="non-terminal residue" evidence="5">
    <location>
        <position position="480"/>
    </location>
</feature>
<evidence type="ECO:0000256" key="1">
    <source>
        <dbReference type="ARBA" id="ARBA00022737"/>
    </source>
</evidence>
<dbReference type="OrthoDB" id="10258888at2759"/>
<sequence length="480" mass="50534">MPKLPKTPSQPVSGATTTTTTATASSSKMRETHIQALLQVCSRGDADFLGRYLAAGGQIDGVTDSAGRTPLHYCVYAADDVEKSRLRVPPPDESDALARVAGSEASPASGDEAGGRSDARLACARLLLEASPQLVDVRHVAGLTALHEAVMLGNLQLVRLLIAYGADVNSPTGAQASTAKWKTTRRKEEELSDADGRTPLHLAVIYARPAIVHHLVTCEQAVVNANLADSQTAYPLHYAVQLPQSGGSATTSTPTPTSTSTSSSTPASTSGGIAAAVISWLVEAGRAGIEVRDSHGRTPLNWAATIGSVESVRRLLELGANTEARDEHGLTPMHCAASRGHTVALETMLKSVKAAGRRESDCVEARDRDGCTPLFYAVTMGRLETVRMLLSHGANAKHRDAKQRSLCHCATRIRPGQTKADVGHSNRLATEMLRLVLAAGAEPWAANQQGCTPLHEACQMGNAAVVAELALMTPEFVEGA</sequence>
<protein>
    <submittedName>
        <fullName evidence="5">Uncharacterized protein</fullName>
    </submittedName>
</protein>
<evidence type="ECO:0000313" key="6">
    <source>
        <dbReference type="Proteomes" id="UP000784294"/>
    </source>
</evidence>
<dbReference type="Pfam" id="PF00023">
    <property type="entry name" value="Ank"/>
    <property type="match status" value="2"/>
</dbReference>
<dbReference type="AlphaFoldDB" id="A0A448WU01"/>
<evidence type="ECO:0000256" key="2">
    <source>
        <dbReference type="ARBA" id="ARBA00023043"/>
    </source>
</evidence>
<feature type="region of interest" description="Disordered" evidence="4">
    <location>
        <begin position="173"/>
        <end position="193"/>
    </location>
</feature>
<keyword evidence="6" id="KW-1185">Reference proteome</keyword>
<evidence type="ECO:0000256" key="4">
    <source>
        <dbReference type="SAM" id="MobiDB-lite"/>
    </source>
</evidence>